<reference evidence="2 3" key="4">
    <citation type="journal article" date="2010" name="Environ. Microbiol.">
        <title>The bacterial genus Collimonas: mycophagy, weathering and other adaptive solutions to life in oligotrophic soil environments.</title>
        <authorList>
            <person name="Leveau J.H."/>
            <person name="Uroz S."/>
            <person name="de Boer W."/>
        </authorList>
    </citation>
    <scope>NUCLEOTIDE SEQUENCE [LARGE SCALE GENOMIC DNA]</scope>
    <source>
        <strain evidence="2 3">Ter331</strain>
    </source>
</reference>
<evidence type="ECO:0000313" key="2">
    <source>
        <dbReference type="EMBL" id="AEK60306.1"/>
    </source>
</evidence>
<feature type="transmembrane region" description="Helical" evidence="1">
    <location>
        <begin position="202"/>
        <end position="224"/>
    </location>
</feature>
<evidence type="ECO:0000313" key="3">
    <source>
        <dbReference type="Proteomes" id="UP000008392"/>
    </source>
</evidence>
<dbReference type="KEGG" id="cfu:CFU_0469"/>
<protein>
    <submittedName>
        <fullName evidence="2">Uncharacterized iron-regulated membrane protein Iron-uptake factor PiuB</fullName>
    </submittedName>
</protein>
<reference evidence="2 3" key="5">
    <citation type="journal article" date="2011" name="ISME J.">
        <title>Dual transcriptional profiling of a bacterial/fungal confrontation: Collimonas fungivorans versus Aspergillus niger.</title>
        <authorList>
            <person name="Mela F."/>
            <person name="Fritsche K."/>
            <person name="de Boer W."/>
            <person name="van Veen J.A."/>
            <person name="de Graaff L.H."/>
            <person name="van den Berg M."/>
            <person name="Leveau J.H."/>
        </authorList>
    </citation>
    <scope>NUCLEOTIDE SEQUENCE [LARGE SCALE GENOMIC DNA]</scope>
    <source>
        <strain evidence="2 3">Ter331</strain>
    </source>
</reference>
<accession>G0AGH6</accession>
<dbReference type="Proteomes" id="UP000008392">
    <property type="component" value="Chromosome"/>
</dbReference>
<gene>
    <name evidence="2" type="ordered locus">CFU_0469</name>
</gene>
<organism evidence="2 3">
    <name type="scientific">Collimonas fungivorans (strain Ter331)</name>
    <dbReference type="NCBI Taxonomy" id="1005048"/>
    <lineage>
        <taxon>Bacteria</taxon>
        <taxon>Pseudomonadati</taxon>
        <taxon>Pseudomonadota</taxon>
        <taxon>Betaproteobacteria</taxon>
        <taxon>Burkholderiales</taxon>
        <taxon>Oxalobacteraceae</taxon>
        <taxon>Collimonas</taxon>
    </lineage>
</organism>
<feature type="transmembrane region" description="Helical" evidence="1">
    <location>
        <begin position="27"/>
        <end position="50"/>
    </location>
</feature>
<dbReference type="eggNOG" id="COG3182">
    <property type="taxonomic scope" value="Bacteria"/>
</dbReference>
<dbReference type="STRING" id="1005048.CFU_0469"/>
<dbReference type="PANTHER" id="PTHR34219:SF5">
    <property type="entry name" value="BLR4505 PROTEIN"/>
    <property type="match status" value="1"/>
</dbReference>
<name>G0AGH6_COLFT</name>
<feature type="transmembrane region" description="Helical" evidence="1">
    <location>
        <begin position="254"/>
        <end position="274"/>
    </location>
</feature>
<feature type="transmembrane region" description="Helical" evidence="1">
    <location>
        <begin position="398"/>
        <end position="419"/>
    </location>
</feature>
<proteinExistence type="predicted"/>
<sequence length="436" mass="47379">MPSLAQKGVCCRPGPAPASTAPKIFEIIPILIQSTFTIQALLSQVSGFVIVKKAIRHWLVKLHRYSGLLLSLFIVMAGLTGAALAFNDDIDAWLNPQFYHLSPNSSGSRQTIDALVAKVEHDYPHAKLGFFAMEQDPNAPLQAKLRPRKPNDELAMDTVFIDPVTAAVVGERNTKAVSLAPQNLMPFLFRLHRYLLLDKPGAIISGSLGLMWLATLLIGFALAWPRHRKGWGKALSIKRGAGGFRLMYDLHRTVGLVAGVLLVITAFTGAVMNLPDVARPLVSSLSPLTPPPKEVAKSLATDSKQQISWQQALASAQASMPSATPARIARDDKHGIYQIRMRKPDDIQDSGSVRVFVDAGDGHVLRALDPLTGSGGDAFIGVQYGLHTGQILGLPGKILVAFMGFLPLLFMITGIAIWLKKRKSETIVRARHLHQA</sequence>
<keyword evidence="1" id="KW-0472">Membrane</keyword>
<reference evidence="2 3" key="2">
    <citation type="journal article" date="2006" name="J. Microbiol. Methods">
        <title>Genomic flank-sequencing of plasposon insertion sites for rapid identification of functional genes.</title>
        <authorList>
            <person name="Leveau J.H."/>
            <person name="Gerards S."/>
            <person name="Fritsche K."/>
            <person name="Zondag G."/>
            <person name="van Veen J.A."/>
        </authorList>
    </citation>
    <scope>NUCLEOTIDE SEQUENCE [LARGE SCALE GENOMIC DNA]</scope>
    <source>
        <strain evidence="2 3">Ter331</strain>
    </source>
</reference>
<reference evidence="3" key="6">
    <citation type="submission" date="2011-05" db="EMBL/GenBank/DDBJ databases">
        <title>Complete sequence of Collimonas fungivorans Ter331.</title>
        <authorList>
            <person name="Leveau J.H."/>
        </authorList>
    </citation>
    <scope>NUCLEOTIDE SEQUENCE [LARGE SCALE GENOMIC DNA]</scope>
    <source>
        <strain evidence="3">Ter331</strain>
    </source>
</reference>
<dbReference type="EMBL" id="CP002745">
    <property type="protein sequence ID" value="AEK60306.1"/>
    <property type="molecule type" value="Genomic_DNA"/>
</dbReference>
<keyword evidence="3" id="KW-1185">Reference proteome</keyword>
<keyword evidence="1" id="KW-0812">Transmembrane</keyword>
<dbReference type="Pfam" id="PF03929">
    <property type="entry name" value="PepSY_TM"/>
    <property type="match status" value="1"/>
</dbReference>
<keyword evidence="1" id="KW-1133">Transmembrane helix</keyword>
<reference evidence="2 3" key="3">
    <citation type="journal article" date="2008" name="FEMS Microbiol. Ecol.">
        <title>Identification and characterization of genes underlying chitinolysis in Collimonas fungivorans Ter331.</title>
        <authorList>
            <person name="Fritsche K."/>
            <person name="de Boer W."/>
            <person name="Gerards S."/>
            <person name="van den Berg M."/>
            <person name="van Veen J.A."/>
            <person name="Leveau J.H."/>
        </authorList>
    </citation>
    <scope>NUCLEOTIDE SEQUENCE [LARGE SCALE GENOMIC DNA]</scope>
    <source>
        <strain evidence="2 3">Ter331</strain>
    </source>
</reference>
<feature type="transmembrane region" description="Helical" evidence="1">
    <location>
        <begin position="62"/>
        <end position="86"/>
    </location>
</feature>
<dbReference type="AlphaFoldDB" id="G0AGH6"/>
<dbReference type="HOGENOM" id="CLU_031962_4_0_4"/>
<evidence type="ECO:0000256" key="1">
    <source>
        <dbReference type="SAM" id="Phobius"/>
    </source>
</evidence>
<dbReference type="PANTHER" id="PTHR34219">
    <property type="entry name" value="IRON-REGULATED INNER MEMBRANE PROTEIN-RELATED"/>
    <property type="match status" value="1"/>
</dbReference>
<reference evidence="2 3" key="1">
    <citation type="journal article" date="2004" name="Environ. Microbiol.">
        <title>Phylogeny-function analysis of (meta)genomic libraries: screening for expression of ribosomal RNA genes by large-insert library fluorescent in situ hybridization (LIL-FISH).</title>
        <authorList>
            <person name="Leveau J.H."/>
            <person name="Gerards S."/>
            <person name="de Boer W."/>
            <person name="van Veen J.A."/>
        </authorList>
    </citation>
    <scope>NUCLEOTIDE SEQUENCE [LARGE SCALE GENOMIC DNA]</scope>
    <source>
        <strain evidence="2 3">Ter331</strain>
    </source>
</reference>
<dbReference type="InterPro" id="IPR005625">
    <property type="entry name" value="PepSY-ass_TM"/>
</dbReference>